<feature type="transmembrane region" description="Helical" evidence="5">
    <location>
        <begin position="513"/>
        <end position="533"/>
    </location>
</feature>
<feature type="transmembrane region" description="Helical" evidence="5">
    <location>
        <begin position="427"/>
        <end position="448"/>
    </location>
</feature>
<dbReference type="InterPro" id="IPR019426">
    <property type="entry name" value="7TM_GPCR_serpentine_rcpt_Srv"/>
</dbReference>
<feature type="transmembrane region" description="Helical" evidence="5">
    <location>
        <begin position="181"/>
        <end position="201"/>
    </location>
</feature>
<protein>
    <recommendedName>
        <fullName evidence="6">G-protein coupled receptors family 1 profile domain-containing protein</fullName>
    </recommendedName>
</protein>
<feature type="transmembrane region" description="Helical" evidence="5">
    <location>
        <begin position="222"/>
        <end position="241"/>
    </location>
</feature>
<feature type="transmembrane region" description="Helical" evidence="5">
    <location>
        <begin position="468"/>
        <end position="492"/>
    </location>
</feature>
<dbReference type="GeneID" id="9817535"/>
<sequence length="619" mass="70378">MNSTFEPPTWGFKVYYGMSIVTIPLYSVILICLLRLRYVSKTYKTTFYSLLQQHCIADLASMIGYIALTPAREIPVIRQFYFENQEYYIAAATYNIIYVSLYIRCTGIVFLSLQRYLVITSPHSQITLKVQTASNWKIIVVYWITPILLSIVVLTDTSFYFNNVTEMTLIVDRAITQRNTLMALIVVSITCIVSSVAYGALFSFVRKNTVRLSKSLRRELHLAFQVLVLLLAFFTVLAFFASLNYFSQMQMTTQMYYLRGIYPMISGFLSYSNPYCILLLNRDLTGQVIKSVSCEGYKVSEAQVSGIRSNSTKQQNLISVQNGATAGTESTRRLDVPIQMAATLEPPTWGFYVYYGMSIITLPLYIVILICLLRLRCSLKVFNSTFYSLLLQHCIADLISMLGYIALSPARAIPQRVQNAANRNIILLYWITPTLLSIVVLKDTNFHFDGLENMAIVADKSVIQRNTLMALIVVSITCIISSLAYGALFIFVRKNSSKLSKTLRRELHLAIQVLVLLVAFFAILVFYAFLNYFSQFQNNGPIFYMRGLYPMANGFLSYINPFCILVLNKDLTRQIIKSISCFGWNMSEMQMSGIVTNSNKPQTNQMGNAVDGFRRSLFN</sequence>
<dbReference type="KEGG" id="crq:GCK72_013673"/>
<accession>A0A6A5GP76</accession>
<dbReference type="InterPro" id="IPR017452">
    <property type="entry name" value="GPCR_Rhodpsn_7TM"/>
</dbReference>
<evidence type="ECO:0000256" key="3">
    <source>
        <dbReference type="ARBA" id="ARBA00022989"/>
    </source>
</evidence>
<evidence type="ECO:0000259" key="6">
    <source>
        <dbReference type="PROSITE" id="PS50262"/>
    </source>
</evidence>
<evidence type="ECO:0000313" key="7">
    <source>
        <dbReference type="EMBL" id="KAF1757218.1"/>
    </source>
</evidence>
<organism evidence="7 8">
    <name type="scientific">Caenorhabditis remanei</name>
    <name type="common">Caenorhabditis vulgaris</name>
    <dbReference type="NCBI Taxonomy" id="31234"/>
    <lineage>
        <taxon>Eukaryota</taxon>
        <taxon>Metazoa</taxon>
        <taxon>Ecdysozoa</taxon>
        <taxon>Nematoda</taxon>
        <taxon>Chromadorea</taxon>
        <taxon>Rhabditida</taxon>
        <taxon>Rhabditina</taxon>
        <taxon>Rhabditomorpha</taxon>
        <taxon>Rhabditoidea</taxon>
        <taxon>Rhabditidae</taxon>
        <taxon>Peloderinae</taxon>
        <taxon>Caenorhabditis</taxon>
    </lineage>
</organism>
<gene>
    <name evidence="7" type="ORF">GCK72_013673</name>
</gene>
<feature type="transmembrane region" description="Helical" evidence="5">
    <location>
        <begin position="548"/>
        <end position="567"/>
    </location>
</feature>
<comment type="caution">
    <text evidence="7">The sequence shown here is derived from an EMBL/GenBank/DDBJ whole genome shotgun (WGS) entry which is preliminary data.</text>
</comment>
<feature type="transmembrane region" description="Helical" evidence="5">
    <location>
        <begin position="387"/>
        <end position="407"/>
    </location>
</feature>
<dbReference type="SUPFAM" id="SSF81321">
    <property type="entry name" value="Family A G protein-coupled receptor-like"/>
    <property type="match status" value="2"/>
</dbReference>
<feature type="transmembrane region" description="Helical" evidence="5">
    <location>
        <begin position="261"/>
        <end position="280"/>
    </location>
</feature>
<dbReference type="EMBL" id="WUAV01000004">
    <property type="protein sequence ID" value="KAF1757218.1"/>
    <property type="molecule type" value="Genomic_DNA"/>
</dbReference>
<dbReference type="RefSeq" id="XP_053584709.1">
    <property type="nucleotide sequence ID" value="XM_053729937.1"/>
</dbReference>
<feature type="transmembrane region" description="Helical" evidence="5">
    <location>
        <begin position="352"/>
        <end position="375"/>
    </location>
</feature>
<dbReference type="Gene3D" id="1.20.1070.10">
    <property type="entry name" value="Rhodopsin 7-helix transmembrane proteins"/>
    <property type="match status" value="2"/>
</dbReference>
<dbReference type="GO" id="GO:0016020">
    <property type="term" value="C:membrane"/>
    <property type="evidence" value="ECO:0007669"/>
    <property type="project" value="UniProtKB-SubCell"/>
</dbReference>
<keyword evidence="3 5" id="KW-1133">Transmembrane helix</keyword>
<feature type="transmembrane region" description="Helical" evidence="5">
    <location>
        <begin position="139"/>
        <end position="161"/>
    </location>
</feature>
<feature type="transmembrane region" description="Helical" evidence="5">
    <location>
        <begin position="14"/>
        <end position="34"/>
    </location>
</feature>
<dbReference type="PANTHER" id="PTHR24224">
    <property type="entry name" value="CARDIOACCELERATORY PEPTIDE RECEPTOR-RELATED"/>
    <property type="match status" value="1"/>
</dbReference>
<feature type="transmembrane region" description="Helical" evidence="5">
    <location>
        <begin position="88"/>
        <end position="118"/>
    </location>
</feature>
<keyword evidence="2 5" id="KW-0812">Transmembrane</keyword>
<evidence type="ECO:0000256" key="1">
    <source>
        <dbReference type="ARBA" id="ARBA00004370"/>
    </source>
</evidence>
<dbReference type="Pfam" id="PF10323">
    <property type="entry name" value="7TM_GPCR_Srv"/>
    <property type="match status" value="2"/>
</dbReference>
<evidence type="ECO:0000313" key="8">
    <source>
        <dbReference type="Proteomes" id="UP000483820"/>
    </source>
</evidence>
<name>A0A6A5GP76_CAERE</name>
<dbReference type="Proteomes" id="UP000483820">
    <property type="component" value="Chromosome IV"/>
</dbReference>
<feature type="domain" description="G-protein coupled receptors family 1 profile" evidence="6">
    <location>
        <begin position="25"/>
        <end position="277"/>
    </location>
</feature>
<keyword evidence="4 5" id="KW-0472">Membrane</keyword>
<feature type="transmembrane region" description="Helical" evidence="5">
    <location>
        <begin position="46"/>
        <end position="68"/>
    </location>
</feature>
<proteinExistence type="predicted"/>
<dbReference type="AlphaFoldDB" id="A0A6A5GP76"/>
<dbReference type="PROSITE" id="PS50262">
    <property type="entry name" value="G_PROTEIN_RECEP_F1_2"/>
    <property type="match status" value="1"/>
</dbReference>
<dbReference type="PANTHER" id="PTHR24224:SF15">
    <property type="entry name" value="G-PROTEIN COUPLED RECEPTORS FAMILY 1 PROFILE DOMAIN-CONTAINING PROTEIN"/>
    <property type="match status" value="1"/>
</dbReference>
<reference evidence="7 8" key="1">
    <citation type="submission" date="2019-12" db="EMBL/GenBank/DDBJ databases">
        <title>Chromosome-level assembly of the Caenorhabditis remanei genome.</title>
        <authorList>
            <person name="Teterina A.A."/>
            <person name="Willis J.H."/>
            <person name="Phillips P.C."/>
        </authorList>
    </citation>
    <scope>NUCLEOTIDE SEQUENCE [LARGE SCALE GENOMIC DNA]</scope>
    <source>
        <strain evidence="7 8">PX506</strain>
        <tissue evidence="7">Whole organism</tissue>
    </source>
</reference>
<evidence type="ECO:0000256" key="2">
    <source>
        <dbReference type="ARBA" id="ARBA00022692"/>
    </source>
</evidence>
<dbReference type="InterPro" id="IPR052665">
    <property type="entry name" value="Neuropeptide-GPCR"/>
</dbReference>
<evidence type="ECO:0000256" key="5">
    <source>
        <dbReference type="SAM" id="Phobius"/>
    </source>
</evidence>
<dbReference type="FunFam" id="1.20.1070.10:FF:000430">
    <property type="entry name" value="Serpentine Receptor, class V"/>
    <property type="match status" value="1"/>
</dbReference>
<dbReference type="CTD" id="9817535"/>
<evidence type="ECO:0000256" key="4">
    <source>
        <dbReference type="ARBA" id="ARBA00023136"/>
    </source>
</evidence>
<comment type="subcellular location">
    <subcellularLocation>
        <location evidence="1">Membrane</location>
    </subcellularLocation>
</comment>